<dbReference type="Gene3D" id="1.10.10.10">
    <property type="entry name" value="Winged helix-like DNA-binding domain superfamily/Winged helix DNA-binding domain"/>
    <property type="match status" value="1"/>
</dbReference>
<feature type="domain" description="HTH luxR-type" evidence="1">
    <location>
        <begin position="306"/>
        <end position="371"/>
    </location>
</feature>
<dbReference type="PROSITE" id="PS50043">
    <property type="entry name" value="HTH_LUXR_2"/>
    <property type="match status" value="1"/>
</dbReference>
<dbReference type="OrthoDB" id="8342579at2"/>
<dbReference type="RefSeq" id="WP_062373418.1">
    <property type="nucleotide sequence ID" value="NZ_LNCD01000120.1"/>
</dbReference>
<proteinExistence type="predicted"/>
<evidence type="ECO:0000313" key="2">
    <source>
        <dbReference type="EMBL" id="KWV44906.1"/>
    </source>
</evidence>
<organism evidence="2 3">
    <name type="scientific">Rhizobium altiplani</name>
    <dbReference type="NCBI Taxonomy" id="1864509"/>
    <lineage>
        <taxon>Bacteria</taxon>
        <taxon>Pseudomonadati</taxon>
        <taxon>Pseudomonadota</taxon>
        <taxon>Alphaproteobacteria</taxon>
        <taxon>Hyphomicrobiales</taxon>
        <taxon>Rhizobiaceae</taxon>
        <taxon>Rhizobium/Agrobacterium group</taxon>
        <taxon>Rhizobium</taxon>
    </lineage>
</organism>
<dbReference type="GO" id="GO:0006355">
    <property type="term" value="P:regulation of DNA-templated transcription"/>
    <property type="evidence" value="ECO:0007669"/>
    <property type="project" value="InterPro"/>
</dbReference>
<dbReference type="GO" id="GO:0003677">
    <property type="term" value="F:DNA binding"/>
    <property type="evidence" value="ECO:0007669"/>
    <property type="project" value="InterPro"/>
</dbReference>
<gene>
    <name evidence="2" type="ORF">AS026_02005</name>
</gene>
<reference evidence="2 3" key="1">
    <citation type="submission" date="2015-11" db="EMBL/GenBank/DDBJ databases">
        <title>Draft Genome Sequence of the Strain BR 10423 (Rhizobium sp.) isolated from nodules of Mimosa pudica.</title>
        <authorList>
            <person name="Barauna A.C."/>
            <person name="Zilli J.E."/>
            <person name="Simoes-Araujo J.L."/>
            <person name="Reis V.M."/>
            <person name="James E.K."/>
            <person name="Reis F.B.Jr."/>
            <person name="Rouws L.F."/>
            <person name="Passos S.R."/>
            <person name="Gois S.R."/>
        </authorList>
    </citation>
    <scope>NUCLEOTIDE SEQUENCE [LARGE SCALE GENOMIC DNA]</scope>
    <source>
        <strain evidence="2 3">BR10423</strain>
    </source>
</reference>
<dbReference type="InterPro" id="IPR000792">
    <property type="entry name" value="Tscrpt_reg_LuxR_C"/>
</dbReference>
<dbReference type="SUPFAM" id="SSF46894">
    <property type="entry name" value="C-terminal effector domain of the bipartite response regulators"/>
    <property type="match status" value="1"/>
</dbReference>
<sequence length="374" mass="40889">MINSFGEDTYLPLVQLIYETVVSPPEWEKVIAELINATKAAAGAVVGFKGAEDRRASVFAKGVPKAALCNPQMIAALHAATLTLGQGAFLTIDLKAKLNPQWDKPVHECFGVEGSLLILVLVKEGGRRIALMLHFDRPGRSETDRAAEALMKLLPHFQTAFAIQKTTLLEREKSAHMESAFFSSSAPSAIITEDYQVRLANGSFEKFVEASHLLVEYSDSVIDFVDTALQDEVARLIGMASSHGRVRHVAWVEDKVKNVKWLISVDALSGRVGLGSQFKNVFATNERVYMLTIRELGGNSLLAPDTIKSIFGLTPTEADLAYCLLRGETASEIARQRGVSKNTVHNQLASAMARVGVNRQTQFLHCLSMLSAMC</sequence>
<dbReference type="EMBL" id="LNCD01000120">
    <property type="protein sequence ID" value="KWV44906.1"/>
    <property type="molecule type" value="Genomic_DNA"/>
</dbReference>
<dbReference type="InterPro" id="IPR016032">
    <property type="entry name" value="Sig_transdc_resp-reg_C-effctor"/>
</dbReference>
<evidence type="ECO:0000313" key="3">
    <source>
        <dbReference type="Proteomes" id="UP000068164"/>
    </source>
</evidence>
<evidence type="ECO:0000259" key="1">
    <source>
        <dbReference type="PROSITE" id="PS50043"/>
    </source>
</evidence>
<dbReference type="Proteomes" id="UP000068164">
    <property type="component" value="Unassembled WGS sequence"/>
</dbReference>
<comment type="caution">
    <text evidence="2">The sequence shown here is derived from an EMBL/GenBank/DDBJ whole genome shotgun (WGS) entry which is preliminary data.</text>
</comment>
<dbReference type="AlphaFoldDB" id="A0A109J9P4"/>
<keyword evidence="3" id="KW-1185">Reference proteome</keyword>
<dbReference type="InterPro" id="IPR036388">
    <property type="entry name" value="WH-like_DNA-bd_sf"/>
</dbReference>
<accession>A0A109J9P4</accession>
<dbReference type="Pfam" id="PF00196">
    <property type="entry name" value="GerE"/>
    <property type="match status" value="1"/>
</dbReference>
<dbReference type="SMART" id="SM00421">
    <property type="entry name" value="HTH_LUXR"/>
    <property type="match status" value="1"/>
</dbReference>
<name>A0A109J9P4_9HYPH</name>
<protein>
    <submittedName>
        <fullName evidence="2">Helix-turn-helix transcriptional regulator</fullName>
    </submittedName>
</protein>